<dbReference type="PANTHER" id="PTHR11730:SF6">
    <property type="entry name" value="AMMONIUM TRANSPORTER"/>
    <property type="match status" value="1"/>
</dbReference>
<organism evidence="10 11">
    <name type="scientific">Cymbomonas tetramitiformis</name>
    <dbReference type="NCBI Taxonomy" id="36881"/>
    <lineage>
        <taxon>Eukaryota</taxon>
        <taxon>Viridiplantae</taxon>
        <taxon>Chlorophyta</taxon>
        <taxon>Pyramimonadophyceae</taxon>
        <taxon>Pyramimonadales</taxon>
        <taxon>Pyramimonadaceae</taxon>
        <taxon>Cymbomonas</taxon>
    </lineage>
</organism>
<keyword evidence="4 8" id="KW-0812">Transmembrane</keyword>
<keyword evidence="7" id="KW-0924">Ammonia transport</keyword>
<comment type="subcellular location">
    <subcellularLocation>
        <location evidence="1">Membrane</location>
        <topology evidence="1">Multi-pass membrane protein</topology>
    </subcellularLocation>
</comment>
<keyword evidence="11" id="KW-1185">Reference proteome</keyword>
<keyword evidence="5 8" id="KW-1133">Transmembrane helix</keyword>
<sequence length="659" mass="72346">MHQRTDASSDSDTCGRQHRIQSDNSFLLSSGWRVLAMQGGFALLEASSVNRKSAANIMMKNLVDLSLGAIAWFLFGWGLSFGPEAQSEELDYFVGSGQFALADADDWALWFFQFSFAATSATIISGSVAGRMKFFSYVVCSFFITAFIYPPVVHWAWSESGWLAKKGFKDFAGSGVVHLLGGTAAFVAAYHVGPRDGRFLEEKFYKGLLKVKLQLYEIHPEPVQSPTTHRAPDGENVELCEEEECLKSYDVAVFFGKDVKVLHLGAERLFEKEEIVPTFALRAHHQVVPLLTRQQTQKRTGNKITRVSRQQQVETQPANIFFALRESLNMNSNLSFEVISYDQQPDAVVRTMSSSSSLAGLRDGLNQQGTVLIRKSELERSLFLEYKATIIDIPPSSFMMGNTVNKVFGTMVLWVGWYSFNCGSALGLSEDRDLYVSLIAVNTTLAAAGGCVGGAIVSTLMNKGKVEINPLCHGCLGGLVGVTAGCNMYRPVDALMIGLLASPAVLLSDYYITNSWQLDDPVSAVAVHAVAGCWGCIAVGLFGRVNECSDFAESGLFYGGGFSLLGAQLIGVLSILAWITFWMSLIMVGMKKTIGLRVSAHEEELGLDLIEHNLRGMYAEAFENASAQRPRTLKHLMTQAESEEWLTQNPVFLPNIMSL</sequence>
<proteinExistence type="inferred from homology"/>
<dbReference type="EMBL" id="LGRX02035355">
    <property type="protein sequence ID" value="KAK3235170.1"/>
    <property type="molecule type" value="Genomic_DNA"/>
</dbReference>
<name>A0AAE0BFU5_9CHLO</name>
<comment type="caution">
    <text evidence="10">The sequence shown here is derived from an EMBL/GenBank/DDBJ whole genome shotgun (WGS) entry which is preliminary data.</text>
</comment>
<dbReference type="InterPro" id="IPR029020">
    <property type="entry name" value="Ammonium/urea_transptr"/>
</dbReference>
<dbReference type="SUPFAM" id="SSF111352">
    <property type="entry name" value="Ammonium transporter"/>
    <property type="match status" value="2"/>
</dbReference>
<dbReference type="GO" id="GO:0097272">
    <property type="term" value="P:ammonium homeostasis"/>
    <property type="evidence" value="ECO:0007669"/>
    <property type="project" value="TreeGrafter"/>
</dbReference>
<feature type="transmembrane region" description="Helical" evidence="8">
    <location>
        <begin position="524"/>
        <end position="545"/>
    </location>
</feature>
<feature type="transmembrane region" description="Helical" evidence="8">
    <location>
        <begin position="61"/>
        <end position="80"/>
    </location>
</feature>
<dbReference type="Gene3D" id="1.10.3430.10">
    <property type="entry name" value="Ammonium transporter AmtB like domains"/>
    <property type="match status" value="2"/>
</dbReference>
<feature type="domain" description="Ammonium transporter AmtB-like" evidence="9">
    <location>
        <begin position="398"/>
        <end position="613"/>
    </location>
</feature>
<dbReference type="GO" id="GO:0008519">
    <property type="term" value="F:ammonium channel activity"/>
    <property type="evidence" value="ECO:0007669"/>
    <property type="project" value="InterPro"/>
</dbReference>
<dbReference type="Proteomes" id="UP001190700">
    <property type="component" value="Unassembled WGS sequence"/>
</dbReference>
<reference evidence="10 11" key="1">
    <citation type="journal article" date="2015" name="Genome Biol. Evol.">
        <title>Comparative Genomics of a Bacterivorous Green Alga Reveals Evolutionary Causalities and Consequences of Phago-Mixotrophic Mode of Nutrition.</title>
        <authorList>
            <person name="Burns J.A."/>
            <person name="Paasch A."/>
            <person name="Narechania A."/>
            <person name="Kim E."/>
        </authorList>
    </citation>
    <scope>NUCLEOTIDE SEQUENCE [LARGE SCALE GENOMIC DNA]</scope>
    <source>
        <strain evidence="10 11">PLY_AMNH</strain>
    </source>
</reference>
<dbReference type="GO" id="GO:0005886">
    <property type="term" value="C:plasma membrane"/>
    <property type="evidence" value="ECO:0007669"/>
    <property type="project" value="TreeGrafter"/>
</dbReference>
<dbReference type="InterPro" id="IPR024041">
    <property type="entry name" value="NH4_transpt_AmtB-like_dom"/>
</dbReference>
<evidence type="ECO:0000313" key="10">
    <source>
        <dbReference type="EMBL" id="KAK3235170.1"/>
    </source>
</evidence>
<accession>A0AAE0BFU5</accession>
<evidence type="ECO:0000256" key="1">
    <source>
        <dbReference type="ARBA" id="ARBA00004141"/>
    </source>
</evidence>
<feature type="transmembrane region" description="Helical" evidence="8">
    <location>
        <begin position="172"/>
        <end position="193"/>
    </location>
</feature>
<protein>
    <recommendedName>
        <fullName evidence="9">Ammonium transporter AmtB-like domain-containing protein</fullName>
    </recommendedName>
</protein>
<feature type="transmembrane region" description="Helical" evidence="8">
    <location>
        <begin position="407"/>
        <end position="428"/>
    </location>
</feature>
<evidence type="ECO:0000256" key="3">
    <source>
        <dbReference type="ARBA" id="ARBA00022448"/>
    </source>
</evidence>
<evidence type="ECO:0000259" key="9">
    <source>
        <dbReference type="Pfam" id="PF00909"/>
    </source>
</evidence>
<dbReference type="AlphaFoldDB" id="A0AAE0BFU5"/>
<keyword evidence="3" id="KW-0813">Transport</keyword>
<evidence type="ECO:0000256" key="8">
    <source>
        <dbReference type="SAM" id="Phobius"/>
    </source>
</evidence>
<comment type="similarity">
    <text evidence="2">Belongs to the ammonia transporter channel (TC 1.A.11.2) family.</text>
</comment>
<dbReference type="PANTHER" id="PTHR11730">
    <property type="entry name" value="AMMONIUM TRANSPORTER"/>
    <property type="match status" value="1"/>
</dbReference>
<gene>
    <name evidence="10" type="ORF">CYMTET_54613</name>
</gene>
<feature type="transmembrane region" description="Helical" evidence="8">
    <location>
        <begin position="107"/>
        <end position="127"/>
    </location>
</feature>
<feature type="domain" description="Ammonium transporter AmtB-like" evidence="9">
    <location>
        <begin position="26"/>
        <end position="200"/>
    </location>
</feature>
<evidence type="ECO:0000256" key="2">
    <source>
        <dbReference type="ARBA" id="ARBA00005887"/>
    </source>
</evidence>
<feature type="transmembrane region" description="Helical" evidence="8">
    <location>
        <begin position="565"/>
        <end position="588"/>
    </location>
</feature>
<feature type="transmembrane region" description="Helical" evidence="8">
    <location>
        <begin position="434"/>
        <end position="458"/>
    </location>
</feature>
<keyword evidence="6 8" id="KW-0472">Membrane</keyword>
<evidence type="ECO:0000256" key="4">
    <source>
        <dbReference type="ARBA" id="ARBA00022692"/>
    </source>
</evidence>
<dbReference type="Pfam" id="PF00909">
    <property type="entry name" value="Ammonium_transp"/>
    <property type="match status" value="2"/>
</dbReference>
<feature type="transmembrane region" description="Helical" evidence="8">
    <location>
        <begin position="134"/>
        <end position="152"/>
    </location>
</feature>
<evidence type="ECO:0000256" key="6">
    <source>
        <dbReference type="ARBA" id="ARBA00023136"/>
    </source>
</evidence>
<evidence type="ECO:0000256" key="7">
    <source>
        <dbReference type="ARBA" id="ARBA00023177"/>
    </source>
</evidence>
<evidence type="ECO:0000256" key="5">
    <source>
        <dbReference type="ARBA" id="ARBA00022989"/>
    </source>
</evidence>
<evidence type="ECO:0000313" key="11">
    <source>
        <dbReference type="Proteomes" id="UP001190700"/>
    </source>
</evidence>